<keyword evidence="1" id="KW-0732">Signal</keyword>
<accession>A0A5N1JF90</accession>
<protein>
    <recommendedName>
        <fullName evidence="4">YD repeat-containing protein</fullName>
    </recommendedName>
</protein>
<dbReference type="Proteomes" id="UP000326344">
    <property type="component" value="Unassembled WGS sequence"/>
</dbReference>
<dbReference type="RefSeq" id="WP_150880212.1">
    <property type="nucleotide sequence ID" value="NZ_VTWS01000006.1"/>
</dbReference>
<organism evidence="2 3">
    <name type="scientific">Larkinella humicola</name>
    <dbReference type="NCBI Taxonomy" id="2607654"/>
    <lineage>
        <taxon>Bacteria</taxon>
        <taxon>Pseudomonadati</taxon>
        <taxon>Bacteroidota</taxon>
        <taxon>Cytophagia</taxon>
        <taxon>Cytophagales</taxon>
        <taxon>Spirosomataceae</taxon>
        <taxon>Larkinella</taxon>
    </lineage>
</organism>
<keyword evidence="3" id="KW-1185">Reference proteome</keyword>
<evidence type="ECO:0008006" key="4">
    <source>
        <dbReference type="Google" id="ProtNLM"/>
    </source>
</evidence>
<gene>
    <name evidence="2" type="ORF">F0P93_23715</name>
</gene>
<evidence type="ECO:0000313" key="3">
    <source>
        <dbReference type="Proteomes" id="UP000326344"/>
    </source>
</evidence>
<evidence type="ECO:0000313" key="2">
    <source>
        <dbReference type="EMBL" id="KAA9349399.1"/>
    </source>
</evidence>
<feature type="signal peptide" evidence="1">
    <location>
        <begin position="1"/>
        <end position="18"/>
    </location>
</feature>
<dbReference type="AlphaFoldDB" id="A0A5N1JF90"/>
<feature type="chain" id="PRO_5024843844" description="YD repeat-containing protein" evidence="1">
    <location>
        <begin position="19"/>
        <end position="304"/>
    </location>
</feature>
<sequence length="304" mass="35661">MKTSFLSILFLLSLLAMAISCKKDRDLHPNGWVTDPTNLPQPPKGCKIVKTTYKDPSDGRTGDLLWEPETITLDDGRKMPISCVAKMTYTYDAQNRLVEVYEKLLNNLYTRHRYTYESHYLIDYYEVLYKGETEPTIRIDTTSLNGQGLINRYRGLGESYLIYNQDYQLADDSPNRPGYTHIYVDGNMIEQVEYQSWGMRNGEWFAYDRFLRHFSFNMTRPNLPVIHQFRGNESRNLPLKEVWQLESSPDFGTQKVYQKTYNYWYDQQGQVRRRIVHGKPLIGGWLIEDDLSGVGVTDYEYECP</sequence>
<evidence type="ECO:0000256" key="1">
    <source>
        <dbReference type="SAM" id="SignalP"/>
    </source>
</evidence>
<dbReference type="PROSITE" id="PS51257">
    <property type="entry name" value="PROKAR_LIPOPROTEIN"/>
    <property type="match status" value="1"/>
</dbReference>
<reference evidence="2 3" key="1">
    <citation type="submission" date="2019-09" db="EMBL/GenBank/DDBJ databases">
        <title>Genome Sequence of Larkinella sp MA1.</title>
        <authorList>
            <person name="Srinivasan S."/>
        </authorList>
    </citation>
    <scope>NUCLEOTIDE SEQUENCE [LARGE SCALE GENOMIC DNA]</scope>
    <source>
        <strain evidence="2 3">MA1</strain>
    </source>
</reference>
<comment type="caution">
    <text evidence="2">The sequence shown here is derived from an EMBL/GenBank/DDBJ whole genome shotgun (WGS) entry which is preliminary data.</text>
</comment>
<proteinExistence type="predicted"/>
<dbReference type="EMBL" id="VTWS01000006">
    <property type="protein sequence ID" value="KAA9349399.1"/>
    <property type="molecule type" value="Genomic_DNA"/>
</dbReference>
<name>A0A5N1JF90_9BACT</name>